<evidence type="ECO:0000313" key="2">
    <source>
        <dbReference type="EMBL" id="CUN04376.1"/>
    </source>
</evidence>
<keyword evidence="1" id="KW-1133">Transmembrane helix</keyword>
<feature type="transmembrane region" description="Helical" evidence="1">
    <location>
        <begin position="7"/>
        <end position="30"/>
    </location>
</feature>
<protein>
    <submittedName>
        <fullName evidence="2">Uncharacterized protein</fullName>
    </submittedName>
</protein>
<organism evidence="2 3">
    <name type="scientific">Parabacteroides distasonis</name>
    <dbReference type="NCBI Taxonomy" id="823"/>
    <lineage>
        <taxon>Bacteria</taxon>
        <taxon>Pseudomonadati</taxon>
        <taxon>Bacteroidota</taxon>
        <taxon>Bacteroidia</taxon>
        <taxon>Bacteroidales</taxon>
        <taxon>Tannerellaceae</taxon>
        <taxon>Parabacteroides</taxon>
    </lineage>
</organism>
<keyword evidence="1" id="KW-0472">Membrane</keyword>
<dbReference type="Proteomes" id="UP000095591">
    <property type="component" value="Unassembled WGS sequence"/>
</dbReference>
<evidence type="ECO:0000313" key="3">
    <source>
        <dbReference type="Proteomes" id="UP000095591"/>
    </source>
</evidence>
<keyword evidence="1" id="KW-0812">Transmembrane</keyword>
<reference evidence="2 3" key="1">
    <citation type="submission" date="2015-09" db="EMBL/GenBank/DDBJ databases">
        <authorList>
            <consortium name="Pathogen Informatics"/>
        </authorList>
    </citation>
    <scope>NUCLEOTIDE SEQUENCE [LARGE SCALE GENOMIC DNA]</scope>
    <source>
        <strain evidence="2 3">2789STDY5608872</strain>
    </source>
</reference>
<proteinExistence type="predicted"/>
<dbReference type="AlphaFoldDB" id="A0A173TQA2"/>
<evidence type="ECO:0000256" key="1">
    <source>
        <dbReference type="SAM" id="Phobius"/>
    </source>
</evidence>
<dbReference type="EMBL" id="CYXP01000003">
    <property type="protein sequence ID" value="CUN04376.1"/>
    <property type="molecule type" value="Genomic_DNA"/>
</dbReference>
<accession>A0A173TQA2</accession>
<sequence>MKLIGKYISFVPNNSGFVFVIGGFVMNSLFD</sequence>
<name>A0A173TQA2_PARDI</name>
<gene>
    <name evidence="2" type="ORF">ERS852429_01678</name>
</gene>